<organism evidence="4">
    <name type="scientific">Kribbella sp. HUAS MG21</name>
    <dbReference type="NCBI Taxonomy" id="3160966"/>
    <lineage>
        <taxon>Bacteria</taxon>
        <taxon>Bacillati</taxon>
        <taxon>Actinomycetota</taxon>
        <taxon>Actinomycetes</taxon>
        <taxon>Propionibacteriales</taxon>
        <taxon>Kribbellaceae</taxon>
        <taxon>Kribbella</taxon>
    </lineage>
</organism>
<feature type="region of interest" description="Disordered" evidence="1">
    <location>
        <begin position="180"/>
        <end position="264"/>
    </location>
</feature>
<gene>
    <name evidence="4" type="ORF">ABN611_03975</name>
</gene>
<protein>
    <submittedName>
        <fullName evidence="4">DUF4097 family beta strand repeat-containing protein</fullName>
    </submittedName>
</protein>
<sequence>MSDVQNSPGSSMTPQRRYGIAISVALILGGVYWALTGLTEGTTSGRNSYPVDGTSLRVQSGAATIELRPGDGTEVTVDRESKRNLFGSDPKESYDAGDATLELNHGGCGFLSFGCETKYVVTVPRNLALTVENSSGTVTVSGFDSGANIKTSSGDIEAHDLGGRVELRTSSGDVDAEDLSATSVTTQTSSGRTSLDFTTAPQSVESKSSSGDVEILIPSGEESYKVDTDTSSGDESANVRSDPAATRTITAKTSSGDVSIEYQR</sequence>
<keyword evidence="2" id="KW-0812">Transmembrane</keyword>
<feature type="domain" description="DUF4097" evidence="3">
    <location>
        <begin position="55"/>
        <end position="262"/>
    </location>
</feature>
<dbReference type="AlphaFoldDB" id="A0AAU7TFQ9"/>
<name>A0AAU7TFQ9_9ACTN</name>
<evidence type="ECO:0000313" key="4">
    <source>
        <dbReference type="EMBL" id="XBV25582.1"/>
    </source>
</evidence>
<accession>A0AAU7TFQ9</accession>
<keyword evidence="2" id="KW-1133">Transmembrane helix</keyword>
<dbReference type="EMBL" id="CP158165">
    <property type="protein sequence ID" value="XBV25582.1"/>
    <property type="molecule type" value="Genomic_DNA"/>
</dbReference>
<evidence type="ECO:0000259" key="3">
    <source>
        <dbReference type="Pfam" id="PF13349"/>
    </source>
</evidence>
<feature type="compositionally biased region" description="Polar residues" evidence="1">
    <location>
        <begin position="229"/>
        <end position="239"/>
    </location>
</feature>
<dbReference type="InterPro" id="IPR025164">
    <property type="entry name" value="Toastrack_DUF4097"/>
</dbReference>
<reference evidence="4" key="1">
    <citation type="submission" date="2024-06" db="EMBL/GenBank/DDBJ databases">
        <title>Kribbella sp. strain HUAS MG21 genome sequences.</title>
        <authorList>
            <person name="Mo P."/>
        </authorList>
    </citation>
    <scope>NUCLEOTIDE SEQUENCE</scope>
    <source>
        <strain evidence="4">HUAS MG21</strain>
    </source>
</reference>
<dbReference type="Pfam" id="PF13349">
    <property type="entry name" value="DUF4097"/>
    <property type="match status" value="1"/>
</dbReference>
<keyword evidence="2" id="KW-0472">Membrane</keyword>
<proteinExistence type="predicted"/>
<feature type="compositionally biased region" description="Polar residues" evidence="1">
    <location>
        <begin position="247"/>
        <end position="257"/>
    </location>
</feature>
<feature type="compositionally biased region" description="Polar residues" evidence="1">
    <location>
        <begin position="180"/>
        <end position="211"/>
    </location>
</feature>
<evidence type="ECO:0000256" key="2">
    <source>
        <dbReference type="SAM" id="Phobius"/>
    </source>
</evidence>
<evidence type="ECO:0000256" key="1">
    <source>
        <dbReference type="SAM" id="MobiDB-lite"/>
    </source>
</evidence>
<dbReference type="RefSeq" id="WP_350278391.1">
    <property type="nucleotide sequence ID" value="NZ_CP158165.1"/>
</dbReference>
<feature type="transmembrane region" description="Helical" evidence="2">
    <location>
        <begin position="18"/>
        <end position="35"/>
    </location>
</feature>